<comment type="similarity">
    <text evidence="3">Belongs to the homogentisate dioxygenase family.</text>
</comment>
<evidence type="ECO:0000256" key="7">
    <source>
        <dbReference type="ARBA" id="ARBA00022964"/>
    </source>
</evidence>
<proteinExistence type="inferred from homology"/>
<evidence type="ECO:0000313" key="15">
    <source>
        <dbReference type="EMBL" id="EMD35056.1"/>
    </source>
</evidence>
<evidence type="ECO:0000256" key="6">
    <source>
        <dbReference type="ARBA" id="ARBA00022878"/>
    </source>
</evidence>
<protein>
    <recommendedName>
        <fullName evidence="4">homogentisate 1,2-dioxygenase</fullName>
        <ecNumber evidence="4">1.13.11.5</ecNumber>
    </recommendedName>
</protein>
<dbReference type="HOGENOM" id="CLU_027174_0_0_1"/>
<keyword evidence="8" id="KW-0560">Oxidoreductase</keyword>
<evidence type="ECO:0000256" key="5">
    <source>
        <dbReference type="ARBA" id="ARBA00022723"/>
    </source>
</evidence>
<dbReference type="UniPathway" id="UPA00139">
    <property type="reaction ID" value="UER00339"/>
</dbReference>
<feature type="binding site" evidence="12">
    <location>
        <position position="398"/>
    </location>
    <ligand>
        <name>Fe cation</name>
        <dbReference type="ChEBI" id="CHEBI:24875"/>
    </ligand>
</feature>
<dbReference type="GO" id="GO:0046872">
    <property type="term" value="F:metal ion binding"/>
    <property type="evidence" value="ECO:0007669"/>
    <property type="project" value="UniProtKB-KW"/>
</dbReference>
<dbReference type="OrthoDB" id="2798712at2759"/>
<evidence type="ECO:0000259" key="14">
    <source>
        <dbReference type="Pfam" id="PF20510"/>
    </source>
</evidence>
<dbReference type="InterPro" id="IPR046451">
    <property type="entry name" value="HgmA_C"/>
</dbReference>
<comment type="cofactor">
    <cofactor evidence="1 12">
        <name>Fe cation</name>
        <dbReference type="ChEBI" id="CHEBI:24875"/>
    </cofactor>
</comment>
<dbReference type="CDD" id="cd07000">
    <property type="entry name" value="cupin_HGO_N"/>
    <property type="match status" value="1"/>
</dbReference>
<dbReference type="Gene3D" id="2.60.120.10">
    <property type="entry name" value="Jelly Rolls"/>
    <property type="match status" value="1"/>
</dbReference>
<evidence type="ECO:0000256" key="2">
    <source>
        <dbReference type="ARBA" id="ARBA00004704"/>
    </source>
</evidence>
<keyword evidence="7" id="KW-0223">Dioxygenase</keyword>
<dbReference type="FunFam" id="2.60.120.10:FF:000034">
    <property type="entry name" value="Homogentisate 1,2-dioxygenase"/>
    <property type="match status" value="1"/>
</dbReference>
<dbReference type="GO" id="GO:0006559">
    <property type="term" value="P:L-phenylalanine catabolic process"/>
    <property type="evidence" value="ECO:0007669"/>
    <property type="project" value="UniProtKB-UniPathway"/>
</dbReference>
<evidence type="ECO:0000256" key="12">
    <source>
        <dbReference type="PIRSR" id="PIRSR605708-2"/>
    </source>
</evidence>
<dbReference type="InterPro" id="IPR046452">
    <property type="entry name" value="HgmA_N"/>
</dbReference>
<evidence type="ECO:0000259" key="13">
    <source>
        <dbReference type="Pfam" id="PF04209"/>
    </source>
</evidence>
<evidence type="ECO:0000313" key="16">
    <source>
        <dbReference type="Proteomes" id="UP000016930"/>
    </source>
</evidence>
<evidence type="ECO:0000256" key="10">
    <source>
        <dbReference type="ARBA" id="ARBA00023232"/>
    </source>
</evidence>
<feature type="domain" description="Homogentisate 1,2-dioxygenase N-terminal" evidence="14">
    <location>
        <begin position="30"/>
        <end position="306"/>
    </location>
</feature>
<feature type="domain" description="Homogentisate 1,2-dioxygenase C-terminal" evidence="13">
    <location>
        <begin position="307"/>
        <end position="447"/>
    </location>
</feature>
<evidence type="ECO:0000256" key="3">
    <source>
        <dbReference type="ARBA" id="ARBA00007757"/>
    </source>
</evidence>
<dbReference type="Pfam" id="PF04209">
    <property type="entry name" value="HgmA_C"/>
    <property type="match status" value="1"/>
</dbReference>
<dbReference type="InterPro" id="IPR014710">
    <property type="entry name" value="RmlC-like_jellyroll"/>
</dbReference>
<dbReference type="PANTHER" id="PTHR11056:SF0">
    <property type="entry name" value="HOMOGENTISATE 1,2-DIOXYGENASE"/>
    <property type="match status" value="1"/>
</dbReference>
<keyword evidence="10" id="KW-0585">Phenylalanine catabolism</keyword>
<dbReference type="GO" id="GO:0004411">
    <property type="term" value="F:homogentisate 1,2-dioxygenase activity"/>
    <property type="evidence" value="ECO:0007669"/>
    <property type="project" value="UniProtKB-EC"/>
</dbReference>
<evidence type="ECO:0000256" key="11">
    <source>
        <dbReference type="PIRSR" id="PIRSR605708-1"/>
    </source>
</evidence>
<keyword evidence="6" id="KW-0828">Tyrosine catabolism</keyword>
<feature type="binding site" evidence="12">
    <location>
        <position position="367"/>
    </location>
    <ligand>
        <name>homogentisate</name>
        <dbReference type="ChEBI" id="CHEBI:16169"/>
    </ligand>
</feature>
<dbReference type="STRING" id="914234.M2R8M2"/>
<gene>
    <name evidence="15" type="ORF">CERSUDRAFT_116559</name>
</gene>
<reference evidence="15 16" key="1">
    <citation type="journal article" date="2012" name="Proc. Natl. Acad. Sci. U.S.A.">
        <title>Comparative genomics of Ceriporiopsis subvermispora and Phanerochaete chrysosporium provide insight into selective ligninolysis.</title>
        <authorList>
            <person name="Fernandez-Fueyo E."/>
            <person name="Ruiz-Duenas F.J."/>
            <person name="Ferreira P."/>
            <person name="Floudas D."/>
            <person name="Hibbett D.S."/>
            <person name="Canessa P."/>
            <person name="Larrondo L.F."/>
            <person name="James T.Y."/>
            <person name="Seelenfreund D."/>
            <person name="Lobos S."/>
            <person name="Polanco R."/>
            <person name="Tello M."/>
            <person name="Honda Y."/>
            <person name="Watanabe T."/>
            <person name="Watanabe T."/>
            <person name="Ryu J.S."/>
            <person name="Kubicek C.P."/>
            <person name="Schmoll M."/>
            <person name="Gaskell J."/>
            <person name="Hammel K.E."/>
            <person name="St John F.J."/>
            <person name="Vanden Wymelenberg A."/>
            <person name="Sabat G."/>
            <person name="Splinter BonDurant S."/>
            <person name="Syed K."/>
            <person name="Yadav J.S."/>
            <person name="Doddapaneni H."/>
            <person name="Subramanian V."/>
            <person name="Lavin J.L."/>
            <person name="Oguiza J.A."/>
            <person name="Perez G."/>
            <person name="Pisabarro A.G."/>
            <person name="Ramirez L."/>
            <person name="Santoyo F."/>
            <person name="Master E."/>
            <person name="Coutinho P.M."/>
            <person name="Henrissat B."/>
            <person name="Lombard V."/>
            <person name="Magnuson J.K."/>
            <person name="Kuees U."/>
            <person name="Hori C."/>
            <person name="Igarashi K."/>
            <person name="Samejima M."/>
            <person name="Held B.W."/>
            <person name="Barry K.W."/>
            <person name="LaButti K.M."/>
            <person name="Lapidus A."/>
            <person name="Lindquist E.A."/>
            <person name="Lucas S.M."/>
            <person name="Riley R."/>
            <person name="Salamov A.A."/>
            <person name="Hoffmeister D."/>
            <person name="Schwenk D."/>
            <person name="Hadar Y."/>
            <person name="Yarden O."/>
            <person name="de Vries R.P."/>
            <person name="Wiebenga A."/>
            <person name="Stenlid J."/>
            <person name="Eastwood D."/>
            <person name="Grigoriev I.V."/>
            <person name="Berka R.M."/>
            <person name="Blanchette R.A."/>
            <person name="Kersten P."/>
            <person name="Martinez A.T."/>
            <person name="Vicuna R."/>
            <person name="Cullen D."/>
        </authorList>
    </citation>
    <scope>NUCLEOTIDE SEQUENCE [LARGE SCALE GENOMIC DNA]</scope>
    <source>
        <strain evidence="15 16">B</strain>
    </source>
</reference>
<dbReference type="InterPro" id="IPR011051">
    <property type="entry name" value="RmlC_Cupin_sf"/>
</dbReference>
<dbReference type="SMR" id="M2R8M2"/>
<keyword evidence="16" id="KW-1185">Reference proteome</keyword>
<accession>M2R8M2</accession>
<dbReference type="PANTHER" id="PTHR11056">
    <property type="entry name" value="HOMOGENTISATE 1,2-DIOXYGENASE"/>
    <property type="match status" value="1"/>
</dbReference>
<comment type="pathway">
    <text evidence="2">Amino-acid degradation; L-phenylalanine degradation; acetoacetate and fumarate from L-phenylalanine: step 4/6.</text>
</comment>
<dbReference type="Pfam" id="PF20510">
    <property type="entry name" value="HgmA_N"/>
    <property type="match status" value="1"/>
</dbReference>
<dbReference type="SUPFAM" id="SSF51182">
    <property type="entry name" value="RmlC-like cupins"/>
    <property type="match status" value="1"/>
</dbReference>
<evidence type="ECO:0000256" key="4">
    <source>
        <dbReference type="ARBA" id="ARBA00013127"/>
    </source>
</evidence>
<dbReference type="InterPro" id="IPR005708">
    <property type="entry name" value="Homogentis_dOase"/>
</dbReference>
<evidence type="ECO:0000256" key="8">
    <source>
        <dbReference type="ARBA" id="ARBA00023002"/>
    </source>
</evidence>
<feature type="binding site" evidence="12">
    <location>
        <position position="398"/>
    </location>
    <ligand>
        <name>homogentisate</name>
        <dbReference type="ChEBI" id="CHEBI:16169"/>
    </ligand>
</feature>
<keyword evidence="9 12" id="KW-0408">Iron</keyword>
<evidence type="ECO:0000256" key="1">
    <source>
        <dbReference type="ARBA" id="ARBA00001962"/>
    </source>
</evidence>
<sequence length="476" mass="53007">MASNNATGSSFTATAQGTYATSPTKEDPYKYQTGFGNRFMSEALPGVLPQGQNTPQKLKYDLYPECINGTVFTAPRASNQLAWMYRIQPSASHSGFIETTGYGENIVSNFSLGNPKIHISPPQIHWEPLEIPSGNAQVDFIDSLKTYVGAGDPMSGEGVAIHMYNANASMEKRAFVNVDGDFLFIPQEGRLDIQTELGKLMVKPGEIAVVQRGLKFKINLPDGAARGYLEEIYGVHWELPELGVVGANGLASPRDFQSPVAFFEVDQSAWEVVYKNLGKLFTCKQSHTPFDVVAWHGNYIPYKYDLRKFIHVNSVTRDHMDPSLYTVLTAKSKTPDAPIADFCVASERWDVGEGFRPPFYHRNTAVEALGIIFGDGKREPNAPIAPGGFYYQNSMTPHGPAWEQFKAATEMDLKPMKIFENQMLLIFESARTLVLTDYAAKTSARREFDVSHHEALRPQFLNHIDSIKRELAEAKD</sequence>
<feature type="active site" description="Proton acceptor" evidence="11">
    <location>
        <position position="319"/>
    </location>
</feature>
<name>M2R8M2_CERS8</name>
<dbReference type="GO" id="GO:0005737">
    <property type="term" value="C:cytoplasm"/>
    <property type="evidence" value="ECO:0007669"/>
    <property type="project" value="TreeGrafter"/>
</dbReference>
<organism evidence="15 16">
    <name type="scientific">Ceriporiopsis subvermispora (strain B)</name>
    <name type="common">White-rot fungus</name>
    <name type="synonym">Gelatoporia subvermispora</name>
    <dbReference type="NCBI Taxonomy" id="914234"/>
    <lineage>
        <taxon>Eukaryota</taxon>
        <taxon>Fungi</taxon>
        <taxon>Dikarya</taxon>
        <taxon>Basidiomycota</taxon>
        <taxon>Agaricomycotina</taxon>
        <taxon>Agaricomycetes</taxon>
        <taxon>Polyporales</taxon>
        <taxon>Gelatoporiaceae</taxon>
        <taxon>Gelatoporia</taxon>
    </lineage>
</organism>
<dbReference type="AlphaFoldDB" id="M2R8M2"/>
<dbReference type="EC" id="1.13.11.5" evidence="4"/>
<feature type="binding site" evidence="12">
    <location>
        <position position="361"/>
    </location>
    <ligand>
        <name>Fe cation</name>
        <dbReference type="ChEBI" id="CHEBI:24875"/>
    </ligand>
</feature>
<keyword evidence="5 12" id="KW-0479">Metal-binding</keyword>
<dbReference type="Proteomes" id="UP000016930">
    <property type="component" value="Unassembled WGS sequence"/>
</dbReference>
<evidence type="ECO:0000256" key="9">
    <source>
        <dbReference type="ARBA" id="ARBA00023004"/>
    </source>
</evidence>
<dbReference type="EMBL" id="KB445801">
    <property type="protein sequence ID" value="EMD35056.1"/>
    <property type="molecule type" value="Genomic_DNA"/>
</dbReference>
<dbReference type="GO" id="GO:0006572">
    <property type="term" value="P:L-tyrosine catabolic process"/>
    <property type="evidence" value="ECO:0007669"/>
    <property type="project" value="UniProtKB-KW"/>
</dbReference>